<proteinExistence type="predicted"/>
<reference evidence="2" key="2">
    <citation type="submission" date="2023-06" db="EMBL/GenBank/DDBJ databases">
        <authorList>
            <consortium name="Lawrence Berkeley National Laboratory"/>
            <person name="Haridas S."/>
            <person name="Hensen N."/>
            <person name="Bonometti L."/>
            <person name="Westerberg I."/>
            <person name="Brannstrom I.O."/>
            <person name="Guillou S."/>
            <person name="Cros-Aarteil S."/>
            <person name="Calhoun S."/>
            <person name="Kuo A."/>
            <person name="Mondo S."/>
            <person name="Pangilinan J."/>
            <person name="Riley R."/>
            <person name="Labutti K."/>
            <person name="Andreopoulos B."/>
            <person name="Lipzen A."/>
            <person name="Chen C."/>
            <person name="Yanf M."/>
            <person name="Daum C."/>
            <person name="Ng V."/>
            <person name="Clum A."/>
            <person name="Steindorff A."/>
            <person name="Ohm R."/>
            <person name="Martin F."/>
            <person name="Silar P."/>
            <person name="Natvig D."/>
            <person name="Lalanne C."/>
            <person name="Gautier V."/>
            <person name="Ament-Velasquez S.L."/>
            <person name="Kruys A."/>
            <person name="Hutchinson M.I."/>
            <person name="Powell A.J."/>
            <person name="Barry K."/>
            <person name="Miller A.N."/>
            <person name="Grigoriev I.V."/>
            <person name="Debuchy R."/>
            <person name="Gladieux P."/>
            <person name="Thoren M.H."/>
            <person name="Johannesson H."/>
        </authorList>
    </citation>
    <scope>NUCLEOTIDE SEQUENCE</scope>
    <source>
        <strain evidence="2">CBS 955.72</strain>
    </source>
</reference>
<sequence length="319" mass="36537">MPALFREVRKCTPKRLEMEPIDPTNANRTPQPPTQVTNWQSNPNHSNQFPSSSQKWPDTIMSVSASTSTSTSAASPALTNHSTAPSLGEKTTTIRFVGTKAFWDLINSTDQEILAFHNASPQDFIRLDQERELRRRAIRFRRYNAKERILIVVIPGWPHEVLHLRLYQEAKNEIVSMGLMDAWDDYEAGNSSSLQKLREDMRWWFSASDHQVQIVLLAKLDRPGRRINLEKWVETTPPPRPGPTTRAASIRRPDCVQEITIDWTDNTPAEIPASHVVTRGDLRLEFDLLFLRPPETPREHDILITVPRLQSLGLHSFAR</sequence>
<feature type="region of interest" description="Disordered" evidence="1">
    <location>
        <begin position="1"/>
        <end position="86"/>
    </location>
</feature>
<reference evidence="2" key="1">
    <citation type="journal article" date="2023" name="Mol. Phylogenet. Evol.">
        <title>Genome-scale phylogeny and comparative genomics of the fungal order Sordariales.</title>
        <authorList>
            <person name="Hensen N."/>
            <person name="Bonometti L."/>
            <person name="Westerberg I."/>
            <person name="Brannstrom I.O."/>
            <person name="Guillou S."/>
            <person name="Cros-Aarteil S."/>
            <person name="Calhoun S."/>
            <person name="Haridas S."/>
            <person name="Kuo A."/>
            <person name="Mondo S."/>
            <person name="Pangilinan J."/>
            <person name="Riley R."/>
            <person name="LaButti K."/>
            <person name="Andreopoulos B."/>
            <person name="Lipzen A."/>
            <person name="Chen C."/>
            <person name="Yan M."/>
            <person name="Daum C."/>
            <person name="Ng V."/>
            <person name="Clum A."/>
            <person name="Steindorff A."/>
            <person name="Ohm R.A."/>
            <person name="Martin F."/>
            <person name="Silar P."/>
            <person name="Natvig D.O."/>
            <person name="Lalanne C."/>
            <person name="Gautier V."/>
            <person name="Ament-Velasquez S.L."/>
            <person name="Kruys A."/>
            <person name="Hutchinson M.I."/>
            <person name="Powell A.J."/>
            <person name="Barry K."/>
            <person name="Miller A.N."/>
            <person name="Grigoriev I.V."/>
            <person name="Debuchy R."/>
            <person name="Gladieux P."/>
            <person name="Hiltunen Thoren M."/>
            <person name="Johannesson H."/>
        </authorList>
    </citation>
    <scope>NUCLEOTIDE SEQUENCE</scope>
    <source>
        <strain evidence="2">CBS 955.72</strain>
    </source>
</reference>
<evidence type="ECO:0000256" key="1">
    <source>
        <dbReference type="SAM" id="MobiDB-lite"/>
    </source>
</evidence>
<comment type="caution">
    <text evidence="2">The sequence shown here is derived from an EMBL/GenBank/DDBJ whole genome shotgun (WGS) entry which is preliminary data.</text>
</comment>
<organism evidence="2 3">
    <name type="scientific">Lasiosphaeria hispida</name>
    <dbReference type="NCBI Taxonomy" id="260671"/>
    <lineage>
        <taxon>Eukaryota</taxon>
        <taxon>Fungi</taxon>
        <taxon>Dikarya</taxon>
        <taxon>Ascomycota</taxon>
        <taxon>Pezizomycotina</taxon>
        <taxon>Sordariomycetes</taxon>
        <taxon>Sordariomycetidae</taxon>
        <taxon>Sordariales</taxon>
        <taxon>Lasiosphaeriaceae</taxon>
        <taxon>Lasiosphaeria</taxon>
    </lineage>
</organism>
<evidence type="ECO:0000313" key="3">
    <source>
        <dbReference type="Proteomes" id="UP001275084"/>
    </source>
</evidence>
<feature type="compositionally biased region" description="Polar residues" evidence="1">
    <location>
        <begin position="24"/>
        <end position="56"/>
    </location>
</feature>
<evidence type="ECO:0000313" key="2">
    <source>
        <dbReference type="EMBL" id="KAK3363375.1"/>
    </source>
</evidence>
<dbReference type="EMBL" id="JAUIQD010000001">
    <property type="protein sequence ID" value="KAK3363375.1"/>
    <property type="molecule type" value="Genomic_DNA"/>
</dbReference>
<accession>A0AAJ0MK26</accession>
<feature type="compositionally biased region" description="Low complexity" evidence="1">
    <location>
        <begin position="64"/>
        <end position="75"/>
    </location>
</feature>
<feature type="compositionally biased region" description="Polar residues" evidence="1">
    <location>
        <begin position="77"/>
        <end position="86"/>
    </location>
</feature>
<dbReference type="AlphaFoldDB" id="A0AAJ0MK26"/>
<protein>
    <submittedName>
        <fullName evidence="2">Uncharacterized protein</fullName>
    </submittedName>
</protein>
<gene>
    <name evidence="2" type="ORF">B0T25DRAFT_38811</name>
</gene>
<feature type="compositionally biased region" description="Basic and acidic residues" evidence="1">
    <location>
        <begin position="1"/>
        <end position="18"/>
    </location>
</feature>
<keyword evidence="3" id="KW-1185">Reference proteome</keyword>
<dbReference type="Proteomes" id="UP001275084">
    <property type="component" value="Unassembled WGS sequence"/>
</dbReference>
<name>A0AAJ0MK26_9PEZI</name>